<dbReference type="Gene3D" id="1.10.260.40">
    <property type="entry name" value="lambda repressor-like DNA-binding domains"/>
    <property type="match status" value="1"/>
</dbReference>
<evidence type="ECO:0000313" key="2">
    <source>
        <dbReference type="EMBL" id="PPB48048.1"/>
    </source>
</evidence>
<organism evidence="2 3">
    <name type="scientific">Arthrobacter pityocampae</name>
    <dbReference type="NCBI Taxonomy" id="547334"/>
    <lineage>
        <taxon>Bacteria</taxon>
        <taxon>Bacillati</taxon>
        <taxon>Actinomycetota</taxon>
        <taxon>Actinomycetes</taxon>
        <taxon>Micrococcales</taxon>
        <taxon>Micrococcaceae</taxon>
        <taxon>Arthrobacter</taxon>
    </lineage>
</organism>
<dbReference type="Pfam" id="PF13560">
    <property type="entry name" value="HTH_31"/>
    <property type="match status" value="1"/>
</dbReference>
<dbReference type="PROSITE" id="PS50943">
    <property type="entry name" value="HTH_CROC1"/>
    <property type="match status" value="1"/>
</dbReference>
<accession>A0A2S5IU13</accession>
<dbReference type="EMBL" id="PRKW01000007">
    <property type="protein sequence ID" value="PPB48048.1"/>
    <property type="molecule type" value="Genomic_DNA"/>
</dbReference>
<dbReference type="SMART" id="SM00530">
    <property type="entry name" value="HTH_XRE"/>
    <property type="match status" value="1"/>
</dbReference>
<dbReference type="Proteomes" id="UP000239297">
    <property type="component" value="Unassembled WGS sequence"/>
</dbReference>
<evidence type="ECO:0000313" key="3">
    <source>
        <dbReference type="Proteomes" id="UP000239297"/>
    </source>
</evidence>
<dbReference type="SUPFAM" id="SSF47413">
    <property type="entry name" value="lambda repressor-like DNA-binding domains"/>
    <property type="match status" value="1"/>
</dbReference>
<dbReference type="InterPro" id="IPR010982">
    <property type="entry name" value="Lambda_DNA-bd_dom_sf"/>
</dbReference>
<dbReference type="GO" id="GO:0003677">
    <property type="term" value="F:DNA binding"/>
    <property type="evidence" value="ECO:0007669"/>
    <property type="project" value="InterPro"/>
</dbReference>
<gene>
    <name evidence="2" type="ORF">C4K88_16495</name>
</gene>
<feature type="domain" description="HTH cro/C1-type" evidence="1">
    <location>
        <begin position="16"/>
        <end position="79"/>
    </location>
</feature>
<reference evidence="2 3" key="1">
    <citation type="journal article" date="2014" name="Int. J. Syst. Evol. Microbiol.">
        <title>Arthrobacter pityocampae sp. nov., isolated from Thaumetopoea pityocampa (Lep., Thaumetopoeidae).</title>
        <authorList>
            <person name="Ince I.A."/>
            <person name="Demirbag Z."/>
            <person name="Kati H."/>
        </authorList>
    </citation>
    <scope>NUCLEOTIDE SEQUENCE [LARGE SCALE GENOMIC DNA]</scope>
    <source>
        <strain evidence="2 3">Tp2</strain>
    </source>
</reference>
<dbReference type="InterPro" id="IPR001387">
    <property type="entry name" value="Cro/C1-type_HTH"/>
</dbReference>
<keyword evidence="3" id="KW-1185">Reference proteome</keyword>
<comment type="caution">
    <text evidence="2">The sequence shown here is derived from an EMBL/GenBank/DDBJ whole genome shotgun (WGS) entry which is preliminary data.</text>
</comment>
<dbReference type="AlphaFoldDB" id="A0A2S5IU13"/>
<protein>
    <recommendedName>
        <fullName evidence="1">HTH cro/C1-type domain-containing protein</fullName>
    </recommendedName>
</protein>
<proteinExistence type="predicted"/>
<evidence type="ECO:0000259" key="1">
    <source>
        <dbReference type="PROSITE" id="PS50943"/>
    </source>
</evidence>
<sequence length="109" mass="12065">MCMWTPLTAKVLGERVRARRLDLRLSRRALGERAGLSENQIYLIEAGRGSNVEPSGMSNPKASSIFAIAEALWMDPADLLIALTRPGGASMEQAFVAERTQEIESLREY</sequence>
<name>A0A2S5IU13_9MICC</name>